<name>A0A0B7BEG2_9EUPU</name>
<dbReference type="EMBL" id="HACG01044412">
    <property type="protein sequence ID" value="CEK91277.1"/>
    <property type="molecule type" value="Transcribed_RNA"/>
</dbReference>
<gene>
    <name evidence="1" type="primary">ORF181922</name>
</gene>
<reference evidence="1" key="1">
    <citation type="submission" date="2014-12" db="EMBL/GenBank/DDBJ databases">
        <title>Insight into the proteome of Arion vulgaris.</title>
        <authorList>
            <person name="Aradska J."/>
            <person name="Bulat T."/>
            <person name="Smidak R."/>
            <person name="Sarate P."/>
            <person name="Gangsoo J."/>
            <person name="Sialana F."/>
            <person name="Bilban M."/>
            <person name="Lubec G."/>
        </authorList>
    </citation>
    <scope>NUCLEOTIDE SEQUENCE</scope>
    <source>
        <tissue evidence="1">Skin</tissue>
    </source>
</reference>
<sequence>MEIRNTTIGFLGQDISNLTSLTTSRPLLNNMKYRKCFTFSCDLSHDNILQSCPSDIHQ</sequence>
<accession>A0A0B7BEG2</accession>
<protein>
    <submittedName>
        <fullName evidence="1">Uncharacterized protein</fullName>
    </submittedName>
</protein>
<proteinExistence type="predicted"/>
<dbReference type="AlphaFoldDB" id="A0A0B7BEG2"/>
<organism evidence="1">
    <name type="scientific">Arion vulgaris</name>
    <dbReference type="NCBI Taxonomy" id="1028688"/>
    <lineage>
        <taxon>Eukaryota</taxon>
        <taxon>Metazoa</taxon>
        <taxon>Spiralia</taxon>
        <taxon>Lophotrochozoa</taxon>
        <taxon>Mollusca</taxon>
        <taxon>Gastropoda</taxon>
        <taxon>Heterobranchia</taxon>
        <taxon>Euthyneura</taxon>
        <taxon>Panpulmonata</taxon>
        <taxon>Eupulmonata</taxon>
        <taxon>Stylommatophora</taxon>
        <taxon>Helicina</taxon>
        <taxon>Arionoidea</taxon>
        <taxon>Arionidae</taxon>
        <taxon>Arion</taxon>
    </lineage>
</organism>
<evidence type="ECO:0000313" key="1">
    <source>
        <dbReference type="EMBL" id="CEK91277.1"/>
    </source>
</evidence>